<dbReference type="AlphaFoldDB" id="A0A8H6XZW0"/>
<organism evidence="5 6">
    <name type="scientific">Mycena sanguinolenta</name>
    <dbReference type="NCBI Taxonomy" id="230812"/>
    <lineage>
        <taxon>Eukaryota</taxon>
        <taxon>Fungi</taxon>
        <taxon>Dikarya</taxon>
        <taxon>Basidiomycota</taxon>
        <taxon>Agaricomycotina</taxon>
        <taxon>Agaricomycetes</taxon>
        <taxon>Agaricomycetidae</taxon>
        <taxon>Agaricales</taxon>
        <taxon>Marasmiineae</taxon>
        <taxon>Mycenaceae</taxon>
        <taxon>Mycena</taxon>
    </lineage>
</organism>
<dbReference type="GO" id="GO:0005525">
    <property type="term" value="F:GTP binding"/>
    <property type="evidence" value="ECO:0007669"/>
    <property type="project" value="InterPro"/>
</dbReference>
<evidence type="ECO:0000256" key="2">
    <source>
        <dbReference type="ARBA" id="ARBA00011984"/>
    </source>
</evidence>
<protein>
    <recommendedName>
        <fullName evidence="2">small monomeric GTPase</fullName>
        <ecNumber evidence="2">3.6.5.2</ecNumber>
    </recommendedName>
</protein>
<dbReference type="SUPFAM" id="SSF52540">
    <property type="entry name" value="P-loop containing nucleoside triphosphate hydrolases"/>
    <property type="match status" value="1"/>
</dbReference>
<dbReference type="SMART" id="SM00174">
    <property type="entry name" value="RHO"/>
    <property type="match status" value="1"/>
</dbReference>
<dbReference type="PROSITE" id="PS51419">
    <property type="entry name" value="RAB"/>
    <property type="match status" value="1"/>
</dbReference>
<dbReference type="PROSITE" id="PS51421">
    <property type="entry name" value="RAS"/>
    <property type="match status" value="1"/>
</dbReference>
<proteinExistence type="inferred from homology"/>
<dbReference type="EC" id="3.6.5.2" evidence="2"/>
<evidence type="ECO:0000256" key="1">
    <source>
        <dbReference type="ARBA" id="ARBA00008344"/>
    </source>
</evidence>
<dbReference type="InterPro" id="IPR027417">
    <property type="entry name" value="P-loop_NTPase"/>
</dbReference>
<evidence type="ECO:0000313" key="5">
    <source>
        <dbReference type="EMBL" id="KAF7351405.1"/>
    </source>
</evidence>
<reference evidence="5" key="1">
    <citation type="submission" date="2020-05" db="EMBL/GenBank/DDBJ databases">
        <title>Mycena genomes resolve the evolution of fungal bioluminescence.</title>
        <authorList>
            <person name="Tsai I.J."/>
        </authorList>
    </citation>
    <scope>NUCLEOTIDE SEQUENCE</scope>
    <source>
        <strain evidence="5">160909Yilan</strain>
    </source>
</reference>
<gene>
    <name evidence="5" type="ORF">MSAN_01572300</name>
</gene>
<comment type="caution">
    <text evidence="5">The sequence shown here is derived from an EMBL/GenBank/DDBJ whole genome shotgun (WGS) entry which is preliminary data.</text>
</comment>
<dbReference type="SMART" id="SM00173">
    <property type="entry name" value="RAS"/>
    <property type="match status" value="1"/>
</dbReference>
<sequence length="164" mass="18681">MIDQGFSRKLTVDGQKTIVTLLDIYQPHRKQTQETIDDTVVETLLRDADAFILMYSTTSPYSFQDVVAYTRAVRRAKAAYAHNPILSLVANQSDRPVHDREVTRTEGEALARELDCAFSETSAKTGNGVDAAVEDLVRILRARHKQRRVPRQRSSLWGYFAIRR</sequence>
<accession>A0A8H6XZW0</accession>
<dbReference type="Proteomes" id="UP000623467">
    <property type="component" value="Unassembled WGS sequence"/>
</dbReference>
<dbReference type="OrthoDB" id="18798at2759"/>
<dbReference type="InterPro" id="IPR001806">
    <property type="entry name" value="Small_GTPase"/>
</dbReference>
<dbReference type="GO" id="GO:0003925">
    <property type="term" value="F:G protein activity"/>
    <property type="evidence" value="ECO:0007669"/>
    <property type="project" value="UniProtKB-EC"/>
</dbReference>
<dbReference type="PANTHER" id="PTHR45704">
    <property type="entry name" value="RAS-LIKE FAMILY MEMBER 11"/>
    <property type="match status" value="1"/>
</dbReference>
<keyword evidence="3" id="KW-0378">Hydrolase</keyword>
<dbReference type="InterPro" id="IPR051065">
    <property type="entry name" value="Ras-related_GTPase"/>
</dbReference>
<evidence type="ECO:0000256" key="4">
    <source>
        <dbReference type="ARBA" id="ARBA00048098"/>
    </source>
</evidence>
<dbReference type="EMBL" id="JACAZH010000013">
    <property type="protein sequence ID" value="KAF7351405.1"/>
    <property type="molecule type" value="Genomic_DNA"/>
</dbReference>
<comment type="catalytic activity">
    <reaction evidence="4">
        <text>GTP + H2O = GDP + phosphate + H(+)</text>
        <dbReference type="Rhea" id="RHEA:19669"/>
        <dbReference type="ChEBI" id="CHEBI:15377"/>
        <dbReference type="ChEBI" id="CHEBI:15378"/>
        <dbReference type="ChEBI" id="CHEBI:37565"/>
        <dbReference type="ChEBI" id="CHEBI:43474"/>
        <dbReference type="ChEBI" id="CHEBI:58189"/>
        <dbReference type="EC" id="3.6.5.2"/>
    </reaction>
</comment>
<dbReference type="Pfam" id="PF00071">
    <property type="entry name" value="Ras"/>
    <property type="match status" value="1"/>
</dbReference>
<keyword evidence="6" id="KW-1185">Reference proteome</keyword>
<dbReference type="SMART" id="SM00175">
    <property type="entry name" value="RAB"/>
    <property type="match status" value="1"/>
</dbReference>
<comment type="similarity">
    <text evidence="1">Belongs to the small GTPase superfamily. Ras family.</text>
</comment>
<dbReference type="Gene3D" id="3.40.50.300">
    <property type="entry name" value="P-loop containing nucleotide triphosphate hydrolases"/>
    <property type="match status" value="1"/>
</dbReference>
<evidence type="ECO:0000256" key="3">
    <source>
        <dbReference type="ARBA" id="ARBA00022801"/>
    </source>
</evidence>
<name>A0A8H6XZW0_9AGAR</name>
<evidence type="ECO:0000313" key="6">
    <source>
        <dbReference type="Proteomes" id="UP000623467"/>
    </source>
</evidence>